<evidence type="ECO:0000313" key="3">
    <source>
        <dbReference type="Proteomes" id="UP000188145"/>
    </source>
</evidence>
<dbReference type="KEGG" id="tes:BW730_00040"/>
<sequence length="303" mass="33562">MMAKINRAVRRLIRSRSVQEAAMASPAAEEFARNYVAGRDLDEAMPVMRRLHGQGLLLSLAYLPTSDSESETPGMLLTTLDRLGELAEGTELSIKPSSLGLRDNAASAASRLAEICGSARERRAFVTLEMQGCGEYVETLRLWRSTREHFPDLGVTLPSDIRRSEREVAAVSAEGARVRLCVGSYPVPRAAALPGEQAKSLALVRCIRRAMEDGGYAMIASHDPTIIAIGQEVAARNSLPRTGFEYQMFYGVRPLEQRRLADIGYLSRTYLPYGPGWFEYLSTRIAARPRTMFSYLRAVGDKR</sequence>
<dbReference type="EMBL" id="CP019606">
    <property type="protein sequence ID" value="AQP46204.1"/>
    <property type="molecule type" value="Genomic_DNA"/>
</dbReference>
<accession>A0A1Q2CJC4</accession>
<organism evidence="2 3">
    <name type="scientific">Tessaracoccus aquimaris</name>
    <dbReference type="NCBI Taxonomy" id="1332264"/>
    <lineage>
        <taxon>Bacteria</taxon>
        <taxon>Bacillati</taxon>
        <taxon>Actinomycetota</taxon>
        <taxon>Actinomycetes</taxon>
        <taxon>Propionibacteriales</taxon>
        <taxon>Propionibacteriaceae</taxon>
        <taxon>Tessaracoccus</taxon>
    </lineage>
</organism>
<evidence type="ECO:0000313" key="2">
    <source>
        <dbReference type="EMBL" id="AQP46204.1"/>
    </source>
</evidence>
<gene>
    <name evidence="2" type="ORF">BW730_00040</name>
</gene>
<dbReference type="STRING" id="1332264.BW730_00040"/>
<dbReference type="SUPFAM" id="SSF51730">
    <property type="entry name" value="FAD-linked oxidoreductase"/>
    <property type="match status" value="1"/>
</dbReference>
<dbReference type="Gene3D" id="3.20.20.220">
    <property type="match status" value="1"/>
</dbReference>
<evidence type="ECO:0008006" key="4">
    <source>
        <dbReference type="Google" id="ProtNLM"/>
    </source>
</evidence>
<dbReference type="AlphaFoldDB" id="A0A1Q2CJC4"/>
<dbReference type="OrthoDB" id="9773461at2"/>
<proteinExistence type="predicted"/>
<name>A0A1Q2CJC4_9ACTN</name>
<keyword evidence="3" id="KW-1185">Reference proteome</keyword>
<keyword evidence="1" id="KW-0560">Oxidoreductase</keyword>
<dbReference type="InterPro" id="IPR029041">
    <property type="entry name" value="FAD-linked_oxidoreductase-like"/>
</dbReference>
<reference evidence="3" key="1">
    <citation type="submission" date="2017-02" db="EMBL/GenBank/DDBJ databases">
        <title>Tessaracoccus aquaemaris sp. nov., isolated from the intestine of a Korean rockfish, Sebastes schlegelii, in a marine aquaculture pond.</title>
        <authorList>
            <person name="Tak E.J."/>
            <person name="Bae J.-W."/>
        </authorList>
    </citation>
    <scope>NUCLEOTIDE SEQUENCE [LARGE SCALE GENOMIC DNA]</scope>
    <source>
        <strain evidence="3">NSG39</strain>
    </source>
</reference>
<dbReference type="GO" id="GO:0016491">
    <property type="term" value="F:oxidoreductase activity"/>
    <property type="evidence" value="ECO:0007669"/>
    <property type="project" value="UniProtKB-KW"/>
</dbReference>
<dbReference type="Proteomes" id="UP000188145">
    <property type="component" value="Chromosome"/>
</dbReference>
<protein>
    <recommendedName>
        <fullName evidence="4">Proline dehydrogenase</fullName>
    </recommendedName>
</protein>
<evidence type="ECO:0000256" key="1">
    <source>
        <dbReference type="ARBA" id="ARBA00023002"/>
    </source>
</evidence>
<dbReference type="RefSeq" id="WP_077684518.1">
    <property type="nucleotide sequence ID" value="NZ_CP019606.1"/>
</dbReference>